<dbReference type="Gene3D" id="1.10.287.950">
    <property type="entry name" value="Methyl-accepting chemotaxis protein"/>
    <property type="match status" value="1"/>
</dbReference>
<dbReference type="SMART" id="SM00283">
    <property type="entry name" value="MA"/>
    <property type="match status" value="1"/>
</dbReference>
<dbReference type="SUPFAM" id="SSF58104">
    <property type="entry name" value="Methyl-accepting chemotaxis protein (MCP) signaling domain"/>
    <property type="match status" value="1"/>
</dbReference>
<feature type="transmembrane region" description="Helical" evidence="3">
    <location>
        <begin position="182"/>
        <end position="203"/>
    </location>
</feature>
<keyword evidence="3" id="KW-0472">Membrane</keyword>
<organism evidence="5 6">
    <name type="scientific">Actinoplanes aureus</name>
    <dbReference type="NCBI Taxonomy" id="2792083"/>
    <lineage>
        <taxon>Bacteria</taxon>
        <taxon>Bacillati</taxon>
        <taxon>Actinomycetota</taxon>
        <taxon>Actinomycetes</taxon>
        <taxon>Micromonosporales</taxon>
        <taxon>Micromonosporaceae</taxon>
        <taxon>Actinoplanes</taxon>
    </lineage>
</organism>
<keyword evidence="3" id="KW-1133">Transmembrane helix</keyword>
<dbReference type="PROSITE" id="PS50111">
    <property type="entry name" value="CHEMOTAXIS_TRANSDUC_2"/>
    <property type="match status" value="1"/>
</dbReference>
<dbReference type="Pfam" id="PF00015">
    <property type="entry name" value="MCPsignal"/>
    <property type="match status" value="1"/>
</dbReference>
<keyword evidence="1 2" id="KW-0807">Transducer</keyword>
<sequence>MMAGRSYGRKLAIGVTFTIALTLLSVIISVVGLAFVVNAKDEAITAATQDLTRAERIGRILETRLANFRAYLLYGTDEYAEKTAADRADLRNELAALRGSLGGQAAALLDEVEQIEESHAAAVSTVVARRAAIKDIADAARLNEELSRPLRERLEAALAKLIDRVHADVQSARVASSDRARIAIAVVIILGVLTTISAVAVAWRLSRDLRREVGAAVGHIQSSSAQLEAAAAQQVNGGRDQASAMSEITTTISELLITSRQIADSAQRVSKIAEETEAAARTGDSTIDQTRASMAAIRAQVDQIVQHMLALGEKSQQIGLVVDLVSELAEQTNILAINATIEASGAGEWGRRFAVVAEEIRKLADRTAASAKEIRALIDDVRGAVNTTVMATEIGAKAVDAGARQFDDATNSFREIVQLVATTNDATREIELSTKQQSTAVEQVNVAASDTARVSRETEASAVQTKQTAAHLSTLSGDLLELVGTGRR</sequence>
<feature type="transmembrane region" description="Helical" evidence="3">
    <location>
        <begin position="12"/>
        <end position="37"/>
    </location>
</feature>
<dbReference type="Proteomes" id="UP000598146">
    <property type="component" value="Unassembled WGS sequence"/>
</dbReference>
<gene>
    <name evidence="5" type="ORF">I4J89_11825</name>
</gene>
<dbReference type="AlphaFoldDB" id="A0A931FWV8"/>
<evidence type="ECO:0000256" key="1">
    <source>
        <dbReference type="ARBA" id="ARBA00023224"/>
    </source>
</evidence>
<dbReference type="InterPro" id="IPR004089">
    <property type="entry name" value="MCPsignal_dom"/>
</dbReference>
<keyword evidence="3" id="KW-0812">Transmembrane</keyword>
<evidence type="ECO:0000313" key="6">
    <source>
        <dbReference type="Proteomes" id="UP000598146"/>
    </source>
</evidence>
<feature type="domain" description="Methyl-accepting transducer" evidence="4">
    <location>
        <begin position="216"/>
        <end position="452"/>
    </location>
</feature>
<name>A0A931FWV8_9ACTN</name>
<accession>A0A931FWV8</accession>
<dbReference type="EMBL" id="JADQTO010000005">
    <property type="protein sequence ID" value="MBG0562152.1"/>
    <property type="molecule type" value="Genomic_DNA"/>
</dbReference>
<evidence type="ECO:0000256" key="3">
    <source>
        <dbReference type="SAM" id="Phobius"/>
    </source>
</evidence>
<protein>
    <submittedName>
        <fullName evidence="5">Methyl-accepting chemotaxis protein</fullName>
    </submittedName>
</protein>
<dbReference type="GO" id="GO:0007165">
    <property type="term" value="P:signal transduction"/>
    <property type="evidence" value="ECO:0007669"/>
    <property type="project" value="UniProtKB-KW"/>
</dbReference>
<proteinExistence type="predicted"/>
<evidence type="ECO:0000256" key="2">
    <source>
        <dbReference type="PROSITE-ProRule" id="PRU00284"/>
    </source>
</evidence>
<dbReference type="PANTHER" id="PTHR32089:SF112">
    <property type="entry name" value="LYSOZYME-LIKE PROTEIN-RELATED"/>
    <property type="match status" value="1"/>
</dbReference>
<dbReference type="PANTHER" id="PTHR32089">
    <property type="entry name" value="METHYL-ACCEPTING CHEMOTAXIS PROTEIN MCPB"/>
    <property type="match status" value="1"/>
</dbReference>
<evidence type="ECO:0000259" key="4">
    <source>
        <dbReference type="PROSITE" id="PS50111"/>
    </source>
</evidence>
<dbReference type="RefSeq" id="WP_196413963.1">
    <property type="nucleotide sequence ID" value="NZ_JADQTO010000005.1"/>
</dbReference>
<dbReference type="GO" id="GO:0016020">
    <property type="term" value="C:membrane"/>
    <property type="evidence" value="ECO:0007669"/>
    <property type="project" value="InterPro"/>
</dbReference>
<evidence type="ECO:0000313" key="5">
    <source>
        <dbReference type="EMBL" id="MBG0562152.1"/>
    </source>
</evidence>
<keyword evidence="6" id="KW-1185">Reference proteome</keyword>
<comment type="caution">
    <text evidence="5">The sequence shown here is derived from an EMBL/GenBank/DDBJ whole genome shotgun (WGS) entry which is preliminary data.</text>
</comment>
<reference evidence="5" key="1">
    <citation type="submission" date="2020-11" db="EMBL/GenBank/DDBJ databases">
        <title>Isolation and identification of active actinomycetes.</title>
        <authorList>
            <person name="Sun X."/>
        </authorList>
    </citation>
    <scope>NUCLEOTIDE SEQUENCE</scope>
    <source>
        <strain evidence="5">NEAU-A11</strain>
    </source>
</reference>